<evidence type="ECO:0000313" key="1">
    <source>
        <dbReference type="EMBL" id="SFE54031.1"/>
    </source>
</evidence>
<dbReference type="EMBL" id="FOLQ01000015">
    <property type="protein sequence ID" value="SFE54031.1"/>
    <property type="molecule type" value="Genomic_DNA"/>
</dbReference>
<protein>
    <submittedName>
        <fullName evidence="1">Uncharacterized protein</fullName>
    </submittedName>
</protein>
<sequence>MTSLLYPFVNLNAEFSLTQQILTNQRLSGTVNIQWQILLSYTEERINGLRVIDRLNSFHTILLRSGLNLFSLEMELIEQEDNSIELQPNELFQAWQLNEMAGIDTILPEIERVKQILTQCSQEKLISKDEVSILYCGLHLLSVVLEKIKVAQWH</sequence>
<dbReference type="OrthoDB" id="953721at2"/>
<dbReference type="Proteomes" id="UP000198598">
    <property type="component" value="Unassembled WGS sequence"/>
</dbReference>
<name>A0A1I2BCZ6_9BACT</name>
<reference evidence="1 2" key="1">
    <citation type="submission" date="2016-10" db="EMBL/GenBank/DDBJ databases">
        <authorList>
            <person name="de Groot N.N."/>
        </authorList>
    </citation>
    <scope>NUCLEOTIDE SEQUENCE [LARGE SCALE GENOMIC DNA]</scope>
    <source>
        <strain evidence="1 2">DSM 26130</strain>
    </source>
</reference>
<keyword evidence="2" id="KW-1185">Reference proteome</keyword>
<evidence type="ECO:0000313" key="2">
    <source>
        <dbReference type="Proteomes" id="UP000198598"/>
    </source>
</evidence>
<dbReference type="AlphaFoldDB" id="A0A1I2BCZ6"/>
<accession>A0A1I2BCZ6</accession>
<organism evidence="1 2">
    <name type="scientific">Spirosoma endophyticum</name>
    <dbReference type="NCBI Taxonomy" id="662367"/>
    <lineage>
        <taxon>Bacteria</taxon>
        <taxon>Pseudomonadati</taxon>
        <taxon>Bacteroidota</taxon>
        <taxon>Cytophagia</taxon>
        <taxon>Cytophagales</taxon>
        <taxon>Cytophagaceae</taxon>
        <taxon>Spirosoma</taxon>
    </lineage>
</organism>
<gene>
    <name evidence="1" type="ORF">SAMN05216167_11566</name>
</gene>
<proteinExistence type="predicted"/>
<dbReference type="RefSeq" id="WP_093831902.1">
    <property type="nucleotide sequence ID" value="NZ_FOLQ01000015.1"/>
</dbReference>